<evidence type="ECO:0000256" key="1">
    <source>
        <dbReference type="ARBA" id="ARBA00004123"/>
    </source>
</evidence>
<dbReference type="InParanoid" id="C5LBG5"/>
<evidence type="ECO:0000256" key="4">
    <source>
        <dbReference type="SAM" id="MobiDB-lite"/>
    </source>
</evidence>
<dbReference type="EMBL" id="GG680918">
    <property type="protein sequence ID" value="EER05786.1"/>
    <property type="molecule type" value="Genomic_DNA"/>
</dbReference>
<evidence type="ECO:0000313" key="6">
    <source>
        <dbReference type="EMBL" id="EER05786.1"/>
    </source>
</evidence>
<keyword evidence="7" id="KW-1185">Reference proteome</keyword>
<feature type="compositionally biased region" description="Polar residues" evidence="4">
    <location>
        <begin position="285"/>
        <end position="295"/>
    </location>
</feature>
<feature type="region of interest" description="Disordered" evidence="4">
    <location>
        <begin position="1"/>
        <end position="130"/>
    </location>
</feature>
<protein>
    <recommendedName>
        <fullName evidence="5">RRM domain-containing protein</fullName>
    </recommendedName>
</protein>
<evidence type="ECO:0000256" key="3">
    <source>
        <dbReference type="PROSITE-ProRule" id="PRU00176"/>
    </source>
</evidence>
<reference evidence="6 7" key="1">
    <citation type="submission" date="2008-07" db="EMBL/GenBank/DDBJ databases">
        <authorList>
            <person name="El-Sayed N."/>
            <person name="Caler E."/>
            <person name="Inman J."/>
            <person name="Amedeo P."/>
            <person name="Hass B."/>
            <person name="Wortman J."/>
        </authorList>
    </citation>
    <scope>NUCLEOTIDE SEQUENCE [LARGE SCALE GENOMIC DNA]</scope>
    <source>
        <strain evidence="7">ATCC 50983 / TXsc</strain>
    </source>
</reference>
<comment type="subcellular location">
    <subcellularLocation>
        <location evidence="1">Nucleus</location>
    </subcellularLocation>
</comment>
<dbReference type="PANTHER" id="PTHR13952:SF5">
    <property type="entry name" value="U1 SMALL NUCLEAR RIBONUCLEOPROTEIN 70 KDA"/>
    <property type="match status" value="1"/>
</dbReference>
<dbReference type="SUPFAM" id="SSF54928">
    <property type="entry name" value="RNA-binding domain, RBD"/>
    <property type="match status" value="1"/>
</dbReference>
<dbReference type="InterPro" id="IPR051183">
    <property type="entry name" value="U1_U11-U12_snRNP_70-35kDa"/>
</dbReference>
<dbReference type="GO" id="GO:0071004">
    <property type="term" value="C:U2-type prespliceosome"/>
    <property type="evidence" value="ECO:0007669"/>
    <property type="project" value="TreeGrafter"/>
</dbReference>
<dbReference type="InterPro" id="IPR035979">
    <property type="entry name" value="RBD_domain_sf"/>
</dbReference>
<feature type="compositionally biased region" description="Basic and acidic residues" evidence="4">
    <location>
        <begin position="14"/>
        <end position="24"/>
    </location>
</feature>
<dbReference type="PANTHER" id="PTHR13952">
    <property type="entry name" value="U1 SMALL NUCLEAR RIBONUCLEOPROTEIN 70 KD"/>
    <property type="match status" value="1"/>
</dbReference>
<feature type="domain" description="RRM" evidence="5">
    <location>
        <begin position="136"/>
        <end position="221"/>
    </location>
</feature>
<feature type="region of interest" description="Disordered" evidence="4">
    <location>
        <begin position="427"/>
        <end position="449"/>
    </location>
</feature>
<dbReference type="GO" id="GO:0005685">
    <property type="term" value="C:U1 snRNP"/>
    <property type="evidence" value="ECO:0007669"/>
    <property type="project" value="TreeGrafter"/>
</dbReference>
<dbReference type="SMART" id="SM00360">
    <property type="entry name" value="RRM"/>
    <property type="match status" value="1"/>
</dbReference>
<dbReference type="GO" id="GO:0071011">
    <property type="term" value="C:precatalytic spliceosome"/>
    <property type="evidence" value="ECO:0007669"/>
    <property type="project" value="TreeGrafter"/>
</dbReference>
<dbReference type="InterPro" id="IPR012677">
    <property type="entry name" value="Nucleotide-bd_a/b_plait_sf"/>
</dbReference>
<accession>C5LBG5</accession>
<dbReference type="GO" id="GO:0000398">
    <property type="term" value="P:mRNA splicing, via spliceosome"/>
    <property type="evidence" value="ECO:0007669"/>
    <property type="project" value="TreeGrafter"/>
</dbReference>
<keyword evidence="3" id="KW-0694">RNA-binding</keyword>
<dbReference type="Pfam" id="PF00076">
    <property type="entry name" value="RRM_1"/>
    <property type="match status" value="1"/>
</dbReference>
<dbReference type="GeneID" id="9043216"/>
<proteinExistence type="predicted"/>
<evidence type="ECO:0000256" key="2">
    <source>
        <dbReference type="ARBA" id="ARBA00023242"/>
    </source>
</evidence>
<dbReference type="GO" id="GO:0003729">
    <property type="term" value="F:mRNA binding"/>
    <property type="evidence" value="ECO:0007669"/>
    <property type="project" value="TreeGrafter"/>
</dbReference>
<dbReference type="AlphaFoldDB" id="C5LBG5"/>
<dbReference type="InterPro" id="IPR000504">
    <property type="entry name" value="RRM_dom"/>
</dbReference>
<name>C5LBG5_PERM5</name>
<feature type="region of interest" description="Disordered" evidence="4">
    <location>
        <begin position="225"/>
        <end position="305"/>
    </location>
</feature>
<sequence length="449" mass="46810">MSSVGGSVEGVYQHQEDPVGEREASGAPPSFVVPPRRATVAITTAPIRPDSADSETLSEGDDDRMRLRSNRRPSAPASRMGEGGGGGMLMPTRRSTVAATSSSSFQSPRGRARATSGASGSSYPPTDYNDPQLATRTLMVYRFPREAQEVDLACRFGAFGPIEHVKVVYDPVTHLPRCYGFVRFCYRESCISALRACEEGKIMMDDPFGRTWHFEAKWARNARAAGEIDRSGTEKEPQPPLPVPIRGHSGDSSIDESRGGSLLPSPAKDGNGKSSSDESTHRPTAPQSEGPSSGATPGPPDPFAALSDADLALINAAASPVVTGMVPEVHGSNLGDDNSVQALSAKALEEAENLATSTAAAAAAAAAIGQGGTTQAELARLIETVFRAVRSSALTHLTGGVLGHSGGTPPSHNATVMHDFLSSMVMEEDDTPTAGGPASARGATNNSTR</sequence>
<feature type="compositionally biased region" description="Basic and acidic residues" evidence="4">
    <location>
        <begin position="226"/>
        <end position="237"/>
    </location>
</feature>
<dbReference type="Proteomes" id="UP000007800">
    <property type="component" value="Unassembled WGS sequence"/>
</dbReference>
<gene>
    <name evidence="6" type="ORF">Pmar_PMAR011835</name>
</gene>
<feature type="compositionally biased region" description="Low complexity" evidence="4">
    <location>
        <begin position="92"/>
        <end position="122"/>
    </location>
</feature>
<dbReference type="Gene3D" id="3.30.70.330">
    <property type="match status" value="1"/>
</dbReference>
<dbReference type="GO" id="GO:0030619">
    <property type="term" value="F:U1 snRNA binding"/>
    <property type="evidence" value="ECO:0007669"/>
    <property type="project" value="TreeGrafter"/>
</dbReference>
<dbReference type="PROSITE" id="PS50102">
    <property type="entry name" value="RRM"/>
    <property type="match status" value="1"/>
</dbReference>
<keyword evidence="2" id="KW-0539">Nucleus</keyword>
<feature type="compositionally biased region" description="Acidic residues" evidence="4">
    <location>
        <begin position="52"/>
        <end position="62"/>
    </location>
</feature>
<dbReference type="RefSeq" id="XP_002773970.1">
    <property type="nucleotide sequence ID" value="XM_002773924.1"/>
</dbReference>
<dbReference type="OrthoDB" id="446113at2759"/>
<evidence type="ECO:0000313" key="7">
    <source>
        <dbReference type="Proteomes" id="UP000007800"/>
    </source>
</evidence>
<organism evidence="7">
    <name type="scientific">Perkinsus marinus (strain ATCC 50983 / TXsc)</name>
    <dbReference type="NCBI Taxonomy" id="423536"/>
    <lineage>
        <taxon>Eukaryota</taxon>
        <taxon>Sar</taxon>
        <taxon>Alveolata</taxon>
        <taxon>Perkinsozoa</taxon>
        <taxon>Perkinsea</taxon>
        <taxon>Perkinsida</taxon>
        <taxon>Perkinsidae</taxon>
        <taxon>Perkinsus</taxon>
    </lineage>
</organism>
<evidence type="ECO:0000259" key="5">
    <source>
        <dbReference type="PROSITE" id="PS50102"/>
    </source>
</evidence>